<dbReference type="InterPro" id="IPR013517">
    <property type="entry name" value="FG-GAP"/>
</dbReference>
<keyword evidence="1 2" id="KW-0732">Signal</keyword>
<sequence length="576" mass="62522">MKSHASMPAASDFRLPSRSRFSALLCTLCVLFSLASCAAPGIAPMHGGEAVHGVQPATVVTRIPFADRSGCAGTFVRHTLDSVSLIPGEKGVYMFDSNGSGVALGDLDRDLLPEIILANLSEPNVVLWNQGGLQFRRTELADMDSRGAATVDIDGDGLLDIVFTRRLEPPIAYLSQANALATQTSAFSRTVLPGIAKIAYSMAWTDTDADGDLDLLTGSYDLELQALLGEGFEGQTDSGVYWHEYRDGRFHSRMLARRSQALALAALPAREGAVVVAGNDFLLEDGAWKWRSEGWHDSVPFEHTTQNTMSYSVGDVNNDGHLDLFAADMKPRTDDPAVQAAWAPVMAKVLEDPTDRQITENVLQVQDQEGGFANAAPVAGIAATGWTWSSQLADFDQDGFLDLYVVNGMNAVELFSHLPDNELVETNWAFRNDQGRGFVPAPEWNMGLREGGRGMTVGDVDFDGDLDVVISNLLSPAALLENQLCQGSSIQIRLRDRYAHNTHGVGTQLILHTDTGPQLRLLEATGGYLSGLPPVVHFGFPEQAVLRQLEIIWPDGESQTIQNLEPNHMYTVVRTG</sequence>
<dbReference type="EMBL" id="VXPY01000062">
    <property type="protein sequence ID" value="MYD90427.1"/>
    <property type="molecule type" value="Genomic_DNA"/>
</dbReference>
<reference evidence="4" key="1">
    <citation type="submission" date="2019-09" db="EMBL/GenBank/DDBJ databases">
        <title>Characterisation of the sponge microbiome using genome-centric metagenomics.</title>
        <authorList>
            <person name="Engelberts J.P."/>
            <person name="Robbins S.J."/>
            <person name="De Goeij J.M."/>
            <person name="Aranda M."/>
            <person name="Bell S.C."/>
            <person name="Webster N.S."/>
        </authorList>
    </citation>
    <scope>NUCLEOTIDE SEQUENCE</scope>
    <source>
        <strain evidence="4">SB0662_bin_9</strain>
    </source>
</reference>
<dbReference type="PANTHER" id="PTHR16026:SF0">
    <property type="entry name" value="CARTILAGE ACIDIC PROTEIN 1"/>
    <property type="match status" value="1"/>
</dbReference>
<feature type="chain" id="PRO_5025569404" evidence="2">
    <location>
        <begin position="39"/>
        <end position="576"/>
    </location>
</feature>
<dbReference type="AlphaFoldDB" id="A0A6B1DTF1"/>
<dbReference type="InterPro" id="IPR028994">
    <property type="entry name" value="Integrin_alpha_N"/>
</dbReference>
<dbReference type="Pfam" id="PF13517">
    <property type="entry name" value="FG-GAP_3"/>
    <property type="match status" value="1"/>
</dbReference>
<dbReference type="Gene3D" id="2.130.10.130">
    <property type="entry name" value="Integrin alpha, N-terminal"/>
    <property type="match status" value="2"/>
</dbReference>
<proteinExistence type="predicted"/>
<organism evidence="4">
    <name type="scientific">Caldilineaceae bacterium SB0662_bin_9</name>
    <dbReference type="NCBI Taxonomy" id="2605258"/>
    <lineage>
        <taxon>Bacteria</taxon>
        <taxon>Bacillati</taxon>
        <taxon>Chloroflexota</taxon>
        <taxon>Caldilineae</taxon>
        <taxon>Caldilineales</taxon>
        <taxon>Caldilineaceae</taxon>
    </lineage>
</organism>
<dbReference type="Pfam" id="PF07593">
    <property type="entry name" value="UnbV_ASPIC"/>
    <property type="match status" value="1"/>
</dbReference>
<evidence type="ECO:0000256" key="2">
    <source>
        <dbReference type="SAM" id="SignalP"/>
    </source>
</evidence>
<protein>
    <submittedName>
        <fullName evidence="4">CRTAC1 family protein</fullName>
    </submittedName>
</protein>
<evidence type="ECO:0000313" key="4">
    <source>
        <dbReference type="EMBL" id="MYD90427.1"/>
    </source>
</evidence>
<feature type="signal peptide" evidence="2">
    <location>
        <begin position="1"/>
        <end position="38"/>
    </location>
</feature>
<feature type="domain" description="ASPIC/UnbV" evidence="3">
    <location>
        <begin position="504"/>
        <end position="571"/>
    </location>
</feature>
<dbReference type="PANTHER" id="PTHR16026">
    <property type="entry name" value="CARTILAGE ACIDIC PROTEIN 1"/>
    <property type="match status" value="1"/>
</dbReference>
<gene>
    <name evidence="4" type="ORF">F4Y08_08865</name>
</gene>
<dbReference type="InterPro" id="IPR011519">
    <property type="entry name" value="UnbV_ASPIC"/>
</dbReference>
<name>A0A6B1DTF1_9CHLR</name>
<accession>A0A6B1DTF1</accession>
<evidence type="ECO:0000256" key="1">
    <source>
        <dbReference type="ARBA" id="ARBA00022729"/>
    </source>
</evidence>
<dbReference type="InterPro" id="IPR027039">
    <property type="entry name" value="Crtac1"/>
</dbReference>
<dbReference type="SUPFAM" id="SSF69318">
    <property type="entry name" value="Integrin alpha N-terminal domain"/>
    <property type="match status" value="1"/>
</dbReference>
<evidence type="ECO:0000259" key="3">
    <source>
        <dbReference type="Pfam" id="PF07593"/>
    </source>
</evidence>
<comment type="caution">
    <text evidence="4">The sequence shown here is derived from an EMBL/GenBank/DDBJ whole genome shotgun (WGS) entry which is preliminary data.</text>
</comment>